<dbReference type="InterPro" id="IPR007007">
    <property type="entry name" value="Ninjurin"/>
</dbReference>
<accession>A0A067RQV7</accession>
<feature type="region of interest" description="Disordered" evidence="7">
    <location>
        <begin position="1"/>
        <end position="34"/>
    </location>
</feature>
<dbReference type="Pfam" id="PF04923">
    <property type="entry name" value="Ninjurin"/>
    <property type="match status" value="1"/>
</dbReference>
<evidence type="ECO:0000256" key="7">
    <source>
        <dbReference type="SAM" id="MobiDB-lite"/>
    </source>
</evidence>
<evidence type="ECO:0000313" key="9">
    <source>
        <dbReference type="EMBL" id="KDR23035.1"/>
    </source>
</evidence>
<dbReference type="InParanoid" id="A0A067RQV7"/>
<evidence type="ECO:0000256" key="4">
    <source>
        <dbReference type="ARBA" id="ARBA00022889"/>
    </source>
</evidence>
<protein>
    <submittedName>
        <fullName evidence="9">Ninjurin-1</fullName>
    </submittedName>
</protein>
<organism evidence="9 10">
    <name type="scientific">Zootermopsis nevadensis</name>
    <name type="common">Dampwood termite</name>
    <dbReference type="NCBI Taxonomy" id="136037"/>
    <lineage>
        <taxon>Eukaryota</taxon>
        <taxon>Metazoa</taxon>
        <taxon>Ecdysozoa</taxon>
        <taxon>Arthropoda</taxon>
        <taxon>Hexapoda</taxon>
        <taxon>Insecta</taxon>
        <taxon>Pterygota</taxon>
        <taxon>Neoptera</taxon>
        <taxon>Polyneoptera</taxon>
        <taxon>Dictyoptera</taxon>
        <taxon>Blattodea</taxon>
        <taxon>Blattoidea</taxon>
        <taxon>Termitoidae</taxon>
        <taxon>Termopsidae</taxon>
        <taxon>Zootermopsis</taxon>
    </lineage>
</organism>
<proteinExistence type="inferred from homology"/>
<evidence type="ECO:0000256" key="8">
    <source>
        <dbReference type="SAM" id="Phobius"/>
    </source>
</evidence>
<keyword evidence="10" id="KW-1185">Reference proteome</keyword>
<dbReference type="AlphaFoldDB" id="A0A067RQV7"/>
<comment type="similarity">
    <text evidence="2">Belongs to the ninjurin family.</text>
</comment>
<keyword evidence="5 8" id="KW-1133">Transmembrane helix</keyword>
<dbReference type="GO" id="GO:0016020">
    <property type="term" value="C:membrane"/>
    <property type="evidence" value="ECO:0007669"/>
    <property type="project" value="UniProtKB-SubCell"/>
</dbReference>
<evidence type="ECO:0000256" key="1">
    <source>
        <dbReference type="ARBA" id="ARBA00004141"/>
    </source>
</evidence>
<feature type="transmembrane region" description="Helical" evidence="8">
    <location>
        <begin position="137"/>
        <end position="155"/>
    </location>
</feature>
<evidence type="ECO:0000256" key="3">
    <source>
        <dbReference type="ARBA" id="ARBA00022692"/>
    </source>
</evidence>
<keyword evidence="4" id="KW-0130">Cell adhesion</keyword>
<gene>
    <name evidence="9" type="ORF">L798_14588</name>
</gene>
<keyword evidence="6 8" id="KW-0472">Membrane</keyword>
<dbReference type="GO" id="GO:0007155">
    <property type="term" value="P:cell adhesion"/>
    <property type="evidence" value="ECO:0007669"/>
    <property type="project" value="UniProtKB-KW"/>
</dbReference>
<name>A0A067RQV7_ZOONE</name>
<dbReference type="PANTHER" id="PTHR12316">
    <property type="entry name" value="NINJURIN-RELATED"/>
    <property type="match status" value="1"/>
</dbReference>
<evidence type="ECO:0000256" key="5">
    <source>
        <dbReference type="ARBA" id="ARBA00022989"/>
    </source>
</evidence>
<sequence length="286" mass="31920">MTSETLVNIDQTTRRNNPEDRNLHRPDDGGSMTSETSVIFYQTTRRNNPEDSHRQTHRRENLKSRILNLLDKPTFTISDSDRLLIFPTTHLSLYIAEFPHNNYATKKTITQGLLDIALLTANASQLKFVLEAGESHPYYVLLVTLLAVSIALQLLRGCMNVVLGSLYNISEEGHQTAASILNNIVLALGALSTVVNAIISSFDMSEIYFKQRTSPFKAFSQVIVIDEIMFNTRATATSKAQSLADDGSSIHLRNASACHTMADFFKEIRACTHLSDTFPIQNILQA</sequence>
<feature type="compositionally biased region" description="Basic and acidic residues" evidence="7">
    <location>
        <begin position="12"/>
        <end position="28"/>
    </location>
</feature>
<comment type="subcellular location">
    <subcellularLocation>
        <location evidence="1">Membrane</location>
        <topology evidence="1">Multi-pass membrane protein</topology>
    </subcellularLocation>
</comment>
<dbReference type="EMBL" id="KK852476">
    <property type="protein sequence ID" value="KDR23035.1"/>
    <property type="molecule type" value="Genomic_DNA"/>
</dbReference>
<evidence type="ECO:0000313" key="10">
    <source>
        <dbReference type="Proteomes" id="UP000027135"/>
    </source>
</evidence>
<dbReference type="PANTHER" id="PTHR12316:SF17">
    <property type="entry name" value="NINJURIN C, ISOFORM D"/>
    <property type="match status" value="1"/>
</dbReference>
<reference evidence="9 10" key="1">
    <citation type="journal article" date="2014" name="Nat. Commun.">
        <title>Molecular traces of alternative social organization in a termite genome.</title>
        <authorList>
            <person name="Terrapon N."/>
            <person name="Li C."/>
            <person name="Robertson H.M."/>
            <person name="Ji L."/>
            <person name="Meng X."/>
            <person name="Booth W."/>
            <person name="Chen Z."/>
            <person name="Childers C.P."/>
            <person name="Glastad K.M."/>
            <person name="Gokhale K."/>
            <person name="Gowin J."/>
            <person name="Gronenberg W."/>
            <person name="Hermansen R.A."/>
            <person name="Hu H."/>
            <person name="Hunt B.G."/>
            <person name="Huylmans A.K."/>
            <person name="Khalil S.M."/>
            <person name="Mitchell R.D."/>
            <person name="Munoz-Torres M.C."/>
            <person name="Mustard J.A."/>
            <person name="Pan H."/>
            <person name="Reese J.T."/>
            <person name="Scharf M.E."/>
            <person name="Sun F."/>
            <person name="Vogel H."/>
            <person name="Xiao J."/>
            <person name="Yang W."/>
            <person name="Yang Z."/>
            <person name="Yang Z."/>
            <person name="Zhou J."/>
            <person name="Zhu J."/>
            <person name="Brent C.S."/>
            <person name="Elsik C.G."/>
            <person name="Goodisman M.A."/>
            <person name="Liberles D.A."/>
            <person name="Roe R.M."/>
            <person name="Vargo E.L."/>
            <person name="Vilcinskas A."/>
            <person name="Wang J."/>
            <person name="Bornberg-Bauer E."/>
            <person name="Korb J."/>
            <person name="Zhang G."/>
            <person name="Liebig J."/>
        </authorList>
    </citation>
    <scope>NUCLEOTIDE SEQUENCE [LARGE SCALE GENOMIC DNA]</scope>
    <source>
        <tissue evidence="9">Whole organism</tissue>
    </source>
</reference>
<dbReference type="Proteomes" id="UP000027135">
    <property type="component" value="Unassembled WGS sequence"/>
</dbReference>
<feature type="transmembrane region" description="Helical" evidence="8">
    <location>
        <begin position="180"/>
        <end position="202"/>
    </location>
</feature>
<dbReference type="GO" id="GO:0042246">
    <property type="term" value="P:tissue regeneration"/>
    <property type="evidence" value="ECO:0007669"/>
    <property type="project" value="InterPro"/>
</dbReference>
<feature type="compositionally biased region" description="Polar residues" evidence="7">
    <location>
        <begin position="1"/>
        <end position="11"/>
    </location>
</feature>
<evidence type="ECO:0000256" key="6">
    <source>
        <dbReference type="ARBA" id="ARBA00023136"/>
    </source>
</evidence>
<keyword evidence="3 8" id="KW-0812">Transmembrane</keyword>
<evidence type="ECO:0000256" key="2">
    <source>
        <dbReference type="ARBA" id="ARBA00008141"/>
    </source>
</evidence>